<comment type="subunit">
    <text evidence="9 10">Homodimer, forms a heterotetramer with a Cas2 homodimer.</text>
</comment>
<dbReference type="GO" id="GO:0004519">
    <property type="term" value="F:endonuclease activity"/>
    <property type="evidence" value="ECO:0007669"/>
    <property type="project" value="UniProtKB-UniRule"/>
</dbReference>
<dbReference type="NCBIfam" id="TIGR00287">
    <property type="entry name" value="cas1"/>
    <property type="match status" value="1"/>
</dbReference>
<evidence type="ECO:0000256" key="10">
    <source>
        <dbReference type="HAMAP-Rule" id="MF_01470"/>
    </source>
</evidence>
<comment type="similarity">
    <text evidence="10">Belongs to the CRISPR-associated endonuclease Cas1 family.</text>
</comment>
<dbReference type="InterPro" id="IPR002729">
    <property type="entry name" value="CRISPR-assoc_Cas1"/>
</dbReference>
<keyword evidence="1 10" id="KW-0540">Nuclease</keyword>
<dbReference type="Gene3D" id="1.20.120.920">
    <property type="entry name" value="CRISPR-associated endonuclease Cas1, C-terminal domain"/>
    <property type="match status" value="1"/>
</dbReference>
<evidence type="ECO:0000256" key="3">
    <source>
        <dbReference type="ARBA" id="ARBA00022759"/>
    </source>
</evidence>
<dbReference type="PANTHER" id="PTHR34353">
    <property type="entry name" value="CRISPR-ASSOCIATED ENDONUCLEASE CAS1 1"/>
    <property type="match status" value="1"/>
</dbReference>
<evidence type="ECO:0000313" key="12">
    <source>
        <dbReference type="Proteomes" id="UP000239735"/>
    </source>
</evidence>
<sequence length="526" mass="58300">MAATQTVAQLPELRKVNTVSLPECFHLKSSTLRPSHGVITLSGYGIGVRVDRGHLILEDGIGTERSHCRLPRVDHGLRRLVVIGADGMVSLGALRWLADQNASFMMLDRDGSVLITTGPVRSSDAKLRRAQAMALENGTALRISRDLIDRKLAGQERVASDGLGNEPAASAIRRLRSDLAGAQSIDTVRLIESQAARVYWSAWRTLPIMFPKSDLRRVPDHWRAFGSRVSPLTGSPRLATNPANAILNYLYAVLEAETRLAAATLGLDPGIGVLHVDTHYRDSLACDLMEPIRPDVDAFVLNWLRREPLPRSNFFEQRDGNCRLMAAFASNLSQTAPTWARLVAPIVERFAREINTSNGKRQYNVPARLTQRNKREVRGGNPLPAANSPFRPKRLCRDCGREIAYRASHCKSCVKGILSAHITEAAHAGRIAAQSTTAQIRRAATQKTNARARYDWKPSDQPDWLTSEFYVKNVQPNLVSISGSSIAKQLNVSYSYADDIRKGRIPHPRHWKTLAELANLKGNRTE</sequence>
<name>A0A2N9LHL2_9BACT</name>
<organism evidence="11 12">
    <name type="scientific">Candidatus Sulfuritelmatomonas gaucii</name>
    <dbReference type="NCBI Taxonomy" id="2043161"/>
    <lineage>
        <taxon>Bacteria</taxon>
        <taxon>Pseudomonadati</taxon>
        <taxon>Acidobacteriota</taxon>
        <taxon>Terriglobia</taxon>
        <taxon>Terriglobales</taxon>
        <taxon>Acidobacteriaceae</taxon>
        <taxon>Candidatus Sulfuritelmatomonas</taxon>
    </lineage>
</organism>
<feature type="binding site" evidence="10">
    <location>
        <position position="275"/>
    </location>
    <ligand>
        <name>Mn(2+)</name>
        <dbReference type="ChEBI" id="CHEBI:29035"/>
    </ligand>
</feature>
<keyword evidence="6 10" id="KW-0051">Antiviral defense</keyword>
<dbReference type="OrthoDB" id="106936at2"/>
<proteinExistence type="inferred from homology"/>
<comment type="cofactor">
    <cofactor evidence="10">
        <name>Mg(2+)</name>
        <dbReference type="ChEBI" id="CHEBI:18420"/>
    </cofactor>
    <cofactor evidence="10">
        <name>Mn(2+)</name>
        <dbReference type="ChEBI" id="CHEBI:29035"/>
    </cofactor>
</comment>
<dbReference type="GO" id="GO:0051607">
    <property type="term" value="P:defense response to virus"/>
    <property type="evidence" value="ECO:0007669"/>
    <property type="project" value="UniProtKB-UniRule"/>
</dbReference>
<keyword evidence="5 10" id="KW-0460">Magnesium</keyword>
<feature type="binding site" evidence="10">
    <location>
        <position position="290"/>
    </location>
    <ligand>
        <name>Mn(2+)</name>
        <dbReference type="ChEBI" id="CHEBI:29035"/>
    </ligand>
</feature>
<evidence type="ECO:0000256" key="1">
    <source>
        <dbReference type="ARBA" id="ARBA00022722"/>
    </source>
</evidence>
<dbReference type="EC" id="3.1.-.-" evidence="10"/>
<dbReference type="CDD" id="cd09634">
    <property type="entry name" value="Cas1_I-II-III"/>
    <property type="match status" value="1"/>
</dbReference>
<evidence type="ECO:0000256" key="7">
    <source>
        <dbReference type="ARBA" id="ARBA00023125"/>
    </source>
</evidence>
<dbReference type="GO" id="GO:0043571">
    <property type="term" value="P:maintenance of CRISPR repeat elements"/>
    <property type="evidence" value="ECO:0007669"/>
    <property type="project" value="UniProtKB-UniRule"/>
</dbReference>
<keyword evidence="4 10" id="KW-0378">Hydrolase</keyword>
<dbReference type="AlphaFoldDB" id="A0A2N9LHL2"/>
<dbReference type="HAMAP" id="MF_01470">
    <property type="entry name" value="Cas1"/>
    <property type="match status" value="1"/>
</dbReference>
<keyword evidence="2 10" id="KW-0479">Metal-binding</keyword>
<keyword evidence="7 10" id="KW-0238">DNA-binding</keyword>
<keyword evidence="8 10" id="KW-0464">Manganese</keyword>
<dbReference type="PANTHER" id="PTHR34353:SF2">
    <property type="entry name" value="CRISPR-ASSOCIATED ENDONUCLEASE CAS1 1"/>
    <property type="match status" value="1"/>
</dbReference>
<evidence type="ECO:0000313" key="11">
    <source>
        <dbReference type="EMBL" id="SPE22767.1"/>
    </source>
</evidence>
<evidence type="ECO:0000256" key="9">
    <source>
        <dbReference type="ARBA" id="ARBA00038592"/>
    </source>
</evidence>
<accession>A0A2N9LHL2</accession>
<keyword evidence="3 10" id="KW-0255">Endonuclease</keyword>
<feature type="binding site" evidence="10">
    <location>
        <position position="192"/>
    </location>
    <ligand>
        <name>Mn(2+)</name>
        <dbReference type="ChEBI" id="CHEBI:29035"/>
    </ligand>
</feature>
<dbReference type="InterPro" id="IPR042206">
    <property type="entry name" value="CRISPR-assoc_Cas1_C"/>
</dbReference>
<protein>
    <recommendedName>
        <fullName evidence="10">CRISPR-associated endonuclease Cas1</fullName>
        <ecNumber evidence="10">3.1.-.-</ecNumber>
    </recommendedName>
</protein>
<dbReference type="GO" id="GO:0003677">
    <property type="term" value="F:DNA binding"/>
    <property type="evidence" value="ECO:0007669"/>
    <property type="project" value="UniProtKB-KW"/>
</dbReference>
<reference evidence="12" key="1">
    <citation type="submission" date="2018-02" db="EMBL/GenBank/DDBJ databases">
        <authorList>
            <person name="Hausmann B."/>
        </authorList>
    </citation>
    <scope>NUCLEOTIDE SEQUENCE [LARGE SCALE GENOMIC DNA]</scope>
    <source>
        <strain evidence="12">Peat soil MAG SbA5</strain>
    </source>
</reference>
<gene>
    <name evidence="10" type="primary">cas1</name>
    <name evidence="11" type="ORF">SBA5_360005</name>
</gene>
<dbReference type="InterPro" id="IPR050646">
    <property type="entry name" value="Cas1"/>
</dbReference>
<evidence type="ECO:0000256" key="6">
    <source>
        <dbReference type="ARBA" id="ARBA00023118"/>
    </source>
</evidence>
<dbReference type="EMBL" id="OKRB01000093">
    <property type="protein sequence ID" value="SPE22767.1"/>
    <property type="molecule type" value="Genomic_DNA"/>
</dbReference>
<evidence type="ECO:0000256" key="2">
    <source>
        <dbReference type="ARBA" id="ARBA00022723"/>
    </source>
</evidence>
<dbReference type="GO" id="GO:0016787">
    <property type="term" value="F:hydrolase activity"/>
    <property type="evidence" value="ECO:0007669"/>
    <property type="project" value="UniProtKB-KW"/>
</dbReference>
<evidence type="ECO:0000256" key="5">
    <source>
        <dbReference type="ARBA" id="ARBA00022842"/>
    </source>
</evidence>
<dbReference type="Proteomes" id="UP000239735">
    <property type="component" value="Unassembled WGS sequence"/>
</dbReference>
<comment type="function">
    <text evidence="10">CRISPR (clustered regularly interspaced short palindromic repeat), is an adaptive immune system that provides protection against mobile genetic elements (viruses, transposable elements and conjugative plasmids). CRISPR clusters contain spacers, sequences complementary to antecedent mobile elements, and target invading nucleic acids. CRISPR clusters are transcribed and processed into CRISPR RNA (crRNA). Acts as a dsDNA endonuclease. Involved in the integration of spacer DNA into the CRISPR cassette.</text>
</comment>
<evidence type="ECO:0000256" key="4">
    <source>
        <dbReference type="ARBA" id="ARBA00022801"/>
    </source>
</evidence>
<dbReference type="GO" id="GO:0046872">
    <property type="term" value="F:metal ion binding"/>
    <property type="evidence" value="ECO:0007669"/>
    <property type="project" value="UniProtKB-UniRule"/>
</dbReference>
<dbReference type="Pfam" id="PF01867">
    <property type="entry name" value="Cas_Cas1"/>
    <property type="match status" value="1"/>
</dbReference>
<evidence type="ECO:0000256" key="8">
    <source>
        <dbReference type="ARBA" id="ARBA00023211"/>
    </source>
</evidence>